<evidence type="ECO:0000313" key="2">
    <source>
        <dbReference type="Proteomes" id="UP001221757"/>
    </source>
</evidence>
<reference evidence="1" key="1">
    <citation type="submission" date="2023-03" db="EMBL/GenBank/DDBJ databases">
        <title>Massive genome expansion in bonnet fungi (Mycena s.s.) driven by repeated elements and novel gene families across ecological guilds.</title>
        <authorList>
            <consortium name="Lawrence Berkeley National Laboratory"/>
            <person name="Harder C.B."/>
            <person name="Miyauchi S."/>
            <person name="Viragh M."/>
            <person name="Kuo A."/>
            <person name="Thoen E."/>
            <person name="Andreopoulos B."/>
            <person name="Lu D."/>
            <person name="Skrede I."/>
            <person name="Drula E."/>
            <person name="Henrissat B."/>
            <person name="Morin E."/>
            <person name="Kohler A."/>
            <person name="Barry K."/>
            <person name="LaButti K."/>
            <person name="Morin E."/>
            <person name="Salamov A."/>
            <person name="Lipzen A."/>
            <person name="Mereny Z."/>
            <person name="Hegedus B."/>
            <person name="Baldrian P."/>
            <person name="Stursova M."/>
            <person name="Weitz H."/>
            <person name="Taylor A."/>
            <person name="Grigoriev I.V."/>
            <person name="Nagy L.G."/>
            <person name="Martin F."/>
            <person name="Kauserud H."/>
        </authorList>
    </citation>
    <scope>NUCLEOTIDE SEQUENCE</scope>
    <source>
        <strain evidence="1">CBHHK067</strain>
    </source>
</reference>
<accession>A0AAD7G4C6</accession>
<name>A0AAD7G4C6_MYCRO</name>
<feature type="non-terminal residue" evidence="1">
    <location>
        <position position="1283"/>
    </location>
</feature>
<proteinExistence type="predicted"/>
<organism evidence="1 2">
    <name type="scientific">Mycena rosella</name>
    <name type="common">Pink bonnet</name>
    <name type="synonym">Agaricus rosellus</name>
    <dbReference type="NCBI Taxonomy" id="1033263"/>
    <lineage>
        <taxon>Eukaryota</taxon>
        <taxon>Fungi</taxon>
        <taxon>Dikarya</taxon>
        <taxon>Basidiomycota</taxon>
        <taxon>Agaricomycotina</taxon>
        <taxon>Agaricomycetes</taxon>
        <taxon>Agaricomycetidae</taxon>
        <taxon>Agaricales</taxon>
        <taxon>Marasmiineae</taxon>
        <taxon>Mycenaceae</taxon>
        <taxon>Mycena</taxon>
    </lineage>
</organism>
<keyword evidence="2" id="KW-1185">Reference proteome</keyword>
<dbReference type="EMBL" id="JARKIE010000328">
    <property type="protein sequence ID" value="KAJ7653861.1"/>
    <property type="molecule type" value="Genomic_DNA"/>
</dbReference>
<evidence type="ECO:0000313" key="1">
    <source>
        <dbReference type="EMBL" id="KAJ7653861.1"/>
    </source>
</evidence>
<gene>
    <name evidence="1" type="ORF">B0H17DRAFT_957128</name>
</gene>
<comment type="caution">
    <text evidence="1">The sequence shown here is derived from an EMBL/GenBank/DDBJ whole genome shotgun (WGS) entry which is preliminary data.</text>
</comment>
<sequence length="1283" mass="142236">GQATCPNCGDLKSYGSAGVKNLVKRHLNTTTCRAIRLKRDKQTQRRPNGLMTSYFSKQTAPVLVPSTVQAPAMVGHSSAFDITGSITPEPLPARVTPEAAPPPASVSSTRMYQLLEQLHANVALLPSTVPVADESHPFAILSWEPMTYVRKEIPAGELWEKLGAFFQSAFDYGVGLDERVRLVQRGPYGLDGALRFLEYFICERGLNEATLVLKIEQLVEAVQAVLQRSAISGPSVGELPSDQRVREAIIVGNEVEILKPVPVENPAPAPPTATISTTLCAGFIFPFSGPGKTTSSDYPYGLHDALSLPWTFSSNIDGTLTLRSTVCKKTSPAGRSSCRACSDLPKQPTLDGILERAKHGVKENASYAYQPISGLIELLRRKNGRIEDLRLRGFRAARRLVVQARSLSEHTRFLRAIGSGAVENVERLVRVELGRNQGIRGIISTFDKAAQGFHRTKSYTEADDLRGVLLWKMGGNRIADFAHRALGLPSRTTLRKRTTVPLIIASPGRPKESEVAQNVAACFGGITDVLEERKPKHVVLMYDEIATEKRIRWDPKTNFFLGVCREHAQKVSLQFNSEQDLEELFRGLSKEVGDVHFAGEATVAALGMISDHTRLYAARPVLLSGDCKKESGVEHVHNVLHPTIAGVNSKRDLTGLRIISLASDGESRRGKAFVEMTFVRKISRESNIYELLQDLELMNFWVGEDDLTGDKDYKHVFKRARNRLIRLLGMQIFGFQITPTVIRVHLQHAGLSTDHINSILRPEDKQDVKLAFELLKDIWSLPVAPEGSRPGFVTARNALRLVGSLYYHLLFPYLCVDLTLSEQLEHLSAAAHLLLILYRDGQKAALPTLLYTDIMIMIKNVYFCVAKAKVDDPTGNFWIILLGTDRLEELFGILRTMIGNDRNLDMLQLEERITGTTEVANIFALYPQWDRAPSRLRIPTMARDSTVLPDRADHIKPPSWRGDTSVQAVTPLTCWNRGRRMAEGEHPSLANHFLALNDAFNVDILSPLGEALVFKLDELDADDNENDDEDTSSEAVATSSVPIDLEDAAADEDVLDVPDPTFTSFITVKNQPLRKTRALSLMQKFGYKAGSTDRLKRVADVQRYSSRQDDHNGIIESDTPYILLSEPIATLIRSEGKLFVAIGEVTDLGLDSKSVEQLGVDVLRERKVTVHFQILRLIPATTEDDPSLKHDWRSGGLIRNVLITAGRLVVPMDPALTTRTAGTVHYLFDSTVLRALGAQLLDEVTLQLNKTIPKFAPTSHFPYRESSGSFGVLFAAQVLELIF</sequence>
<dbReference type="Proteomes" id="UP001221757">
    <property type="component" value="Unassembled WGS sequence"/>
</dbReference>
<protein>
    <submittedName>
        <fullName evidence="1">Uncharacterized protein</fullName>
    </submittedName>
</protein>